<dbReference type="InterPro" id="IPR047088">
    <property type="entry name" value="ORC5_C"/>
</dbReference>
<dbReference type="InterPro" id="IPR020796">
    <property type="entry name" value="ORC5"/>
</dbReference>
<evidence type="ECO:0000313" key="12">
    <source>
        <dbReference type="Proteomes" id="UP001179952"/>
    </source>
</evidence>
<organism evidence="11 12">
    <name type="scientific">Acorus gramineus</name>
    <name type="common">Dwarf sweet flag</name>
    <dbReference type="NCBI Taxonomy" id="55184"/>
    <lineage>
        <taxon>Eukaryota</taxon>
        <taxon>Viridiplantae</taxon>
        <taxon>Streptophyta</taxon>
        <taxon>Embryophyta</taxon>
        <taxon>Tracheophyta</taxon>
        <taxon>Spermatophyta</taxon>
        <taxon>Magnoliopsida</taxon>
        <taxon>Liliopsida</taxon>
        <taxon>Acoraceae</taxon>
        <taxon>Acorus</taxon>
    </lineage>
</organism>
<dbReference type="PANTHER" id="PTHR12705:SF0">
    <property type="entry name" value="ORIGIN RECOGNITION COMPLEX SUBUNIT 5"/>
    <property type="match status" value="1"/>
</dbReference>
<evidence type="ECO:0000313" key="11">
    <source>
        <dbReference type="EMBL" id="KAK1266599.1"/>
    </source>
</evidence>
<dbReference type="Pfam" id="PF13191">
    <property type="entry name" value="AAA_16"/>
    <property type="match status" value="1"/>
</dbReference>
<keyword evidence="3" id="KW-0235">DNA replication</keyword>
<dbReference type="SUPFAM" id="SSF52540">
    <property type="entry name" value="P-loop containing nucleoside triphosphate hydrolases"/>
    <property type="match status" value="1"/>
</dbReference>
<feature type="domain" description="ORC5 lid" evidence="10">
    <location>
        <begin position="237"/>
        <end position="289"/>
    </location>
</feature>
<dbReference type="Proteomes" id="UP001179952">
    <property type="component" value="Unassembled WGS sequence"/>
</dbReference>
<reference evidence="11" key="2">
    <citation type="submission" date="2023-06" db="EMBL/GenBank/DDBJ databases">
        <authorList>
            <person name="Ma L."/>
            <person name="Liu K.-W."/>
            <person name="Li Z."/>
            <person name="Hsiao Y.-Y."/>
            <person name="Qi Y."/>
            <person name="Fu T."/>
            <person name="Tang G."/>
            <person name="Zhang D."/>
            <person name="Sun W.-H."/>
            <person name="Liu D.-K."/>
            <person name="Li Y."/>
            <person name="Chen G.-Z."/>
            <person name="Liu X.-D."/>
            <person name="Liao X.-Y."/>
            <person name="Jiang Y.-T."/>
            <person name="Yu X."/>
            <person name="Hao Y."/>
            <person name="Huang J."/>
            <person name="Zhao X.-W."/>
            <person name="Ke S."/>
            <person name="Chen Y.-Y."/>
            <person name="Wu W.-L."/>
            <person name="Hsu J.-L."/>
            <person name="Lin Y.-F."/>
            <person name="Huang M.-D."/>
            <person name="Li C.-Y."/>
            <person name="Huang L."/>
            <person name="Wang Z.-W."/>
            <person name="Zhao X."/>
            <person name="Zhong W.-Y."/>
            <person name="Peng D.-H."/>
            <person name="Ahmad S."/>
            <person name="Lan S."/>
            <person name="Zhang J.-S."/>
            <person name="Tsai W.-C."/>
            <person name="Van De Peer Y."/>
            <person name="Liu Z.-J."/>
        </authorList>
    </citation>
    <scope>NUCLEOTIDE SEQUENCE</scope>
    <source>
        <strain evidence="11">SCP</strain>
        <tissue evidence="11">Leaves</tissue>
    </source>
</reference>
<dbReference type="PANTHER" id="PTHR12705">
    <property type="entry name" value="ORIGIN RECOGNITION COMPLEX SUBUNIT 5"/>
    <property type="match status" value="1"/>
</dbReference>
<evidence type="ECO:0000256" key="4">
    <source>
        <dbReference type="ARBA" id="ARBA00022741"/>
    </source>
</evidence>
<feature type="compositionally biased region" description="Low complexity" evidence="7">
    <location>
        <begin position="11"/>
        <end position="34"/>
    </location>
</feature>
<dbReference type="GO" id="GO:0006270">
    <property type="term" value="P:DNA replication initiation"/>
    <property type="evidence" value="ECO:0007669"/>
    <property type="project" value="TreeGrafter"/>
</dbReference>
<evidence type="ECO:0000259" key="9">
    <source>
        <dbReference type="Pfam" id="PF14630"/>
    </source>
</evidence>
<evidence type="ECO:0000259" key="8">
    <source>
        <dbReference type="Pfam" id="PF13191"/>
    </source>
</evidence>
<proteinExistence type="inferred from homology"/>
<sequence length="501" mass="55915">MTAKNHQTQAPSTPQRTTRSSSLSKTPPKTLTPPSSDPLPHPIQRSSIDPLSAFPGRKPQTLRLLRLLSPPHPPFPLFLYGPHSTGKTSVALRCFVHLRLPFVYVSLRTSHSPRTLFESVLRQLGRVERRCERGASDFVASLAEALKLKADGGMVYLVFDNLELARQDLVSVLFRLSDLVVAPERLGLVFISSVGPDSYYLNTGSVEPIPVFFSDYTDEEIYRIFSSKNQASNPKLYSSFLDVMLKPFCRITRRINDLSVVLPPLFKKYCEPLSDMGVIPDGDMKRRLFNNIQPHLVASLNQVFYVPSYHMNDCNKERGSMKRSSKKLGSNDASDVMEFHMSVSTKYLLISAFLASRNPPTLDASLFDSTGGGDNRKRKRKVSATAMERKDNEVEELLMKGPGSFPLERLLAIFQCITSVAEGTLEEEGQEEELAIGDGDGGLMSDVLLQISVLCNANFLSKSGSCPLEGSTRYRSTVDEEMALKVARSINFPLSKYIYRR</sequence>
<comment type="caution">
    <text evidence="11">The sequence shown here is derived from an EMBL/GenBank/DDBJ whole genome shotgun (WGS) entry which is preliminary data.</text>
</comment>
<evidence type="ECO:0000256" key="3">
    <source>
        <dbReference type="ARBA" id="ARBA00022705"/>
    </source>
</evidence>
<name>A0AAV9AQY1_ACOGR</name>
<evidence type="ECO:0000259" key="10">
    <source>
        <dbReference type="Pfam" id="PF21639"/>
    </source>
</evidence>
<keyword evidence="12" id="KW-1185">Reference proteome</keyword>
<feature type="compositionally biased region" description="Polar residues" evidence="7">
    <location>
        <begin position="1"/>
        <end position="10"/>
    </location>
</feature>
<dbReference type="GO" id="GO:0005664">
    <property type="term" value="C:nuclear origin of replication recognition complex"/>
    <property type="evidence" value="ECO:0007669"/>
    <property type="project" value="TreeGrafter"/>
</dbReference>
<dbReference type="InterPro" id="IPR041664">
    <property type="entry name" value="AAA_16"/>
</dbReference>
<comment type="similarity">
    <text evidence="2">Belongs to the ORC5 family.</text>
</comment>
<comment type="subcellular location">
    <subcellularLocation>
        <location evidence="1">Nucleus</location>
    </subcellularLocation>
</comment>
<feature type="domain" description="Origin recognition complex subunit 5 C-terminal" evidence="9">
    <location>
        <begin position="341"/>
        <end position="498"/>
    </location>
</feature>
<evidence type="ECO:0000256" key="1">
    <source>
        <dbReference type="ARBA" id="ARBA00004123"/>
    </source>
</evidence>
<feature type="region of interest" description="Disordered" evidence="7">
    <location>
        <begin position="1"/>
        <end position="53"/>
    </location>
</feature>
<dbReference type="EMBL" id="JAUJYN010000007">
    <property type="protein sequence ID" value="KAK1266599.1"/>
    <property type="molecule type" value="Genomic_DNA"/>
</dbReference>
<dbReference type="Gene3D" id="3.40.50.300">
    <property type="entry name" value="P-loop containing nucleotide triphosphate hydrolases"/>
    <property type="match status" value="1"/>
</dbReference>
<dbReference type="InterPro" id="IPR027417">
    <property type="entry name" value="P-loop_NTPase"/>
</dbReference>
<reference evidence="11" key="1">
    <citation type="journal article" date="2023" name="Nat. Commun.">
        <title>Diploid and tetraploid genomes of Acorus and the evolution of monocots.</title>
        <authorList>
            <person name="Ma L."/>
            <person name="Liu K.W."/>
            <person name="Li Z."/>
            <person name="Hsiao Y.Y."/>
            <person name="Qi Y."/>
            <person name="Fu T."/>
            <person name="Tang G.D."/>
            <person name="Zhang D."/>
            <person name="Sun W.H."/>
            <person name="Liu D.K."/>
            <person name="Li Y."/>
            <person name="Chen G.Z."/>
            <person name="Liu X.D."/>
            <person name="Liao X.Y."/>
            <person name="Jiang Y.T."/>
            <person name="Yu X."/>
            <person name="Hao Y."/>
            <person name="Huang J."/>
            <person name="Zhao X.W."/>
            <person name="Ke S."/>
            <person name="Chen Y.Y."/>
            <person name="Wu W.L."/>
            <person name="Hsu J.L."/>
            <person name="Lin Y.F."/>
            <person name="Huang M.D."/>
            <person name="Li C.Y."/>
            <person name="Huang L."/>
            <person name="Wang Z.W."/>
            <person name="Zhao X."/>
            <person name="Zhong W.Y."/>
            <person name="Peng D.H."/>
            <person name="Ahmad S."/>
            <person name="Lan S."/>
            <person name="Zhang J.S."/>
            <person name="Tsai W.C."/>
            <person name="Van de Peer Y."/>
            <person name="Liu Z.J."/>
        </authorList>
    </citation>
    <scope>NUCLEOTIDE SEQUENCE</scope>
    <source>
        <strain evidence="11">SCP</strain>
    </source>
</reference>
<dbReference type="Pfam" id="PF14630">
    <property type="entry name" value="ORC5_C"/>
    <property type="match status" value="1"/>
</dbReference>
<feature type="domain" description="Orc1-like AAA ATPase" evidence="8">
    <location>
        <begin position="54"/>
        <end position="182"/>
    </location>
</feature>
<evidence type="ECO:0000256" key="2">
    <source>
        <dbReference type="ARBA" id="ARBA00006269"/>
    </source>
</evidence>
<gene>
    <name evidence="11" type="ORF">QJS04_geneDACA002540</name>
</gene>
<evidence type="ECO:0000256" key="6">
    <source>
        <dbReference type="ARBA" id="ARBA00023242"/>
    </source>
</evidence>
<evidence type="ECO:0008006" key="13">
    <source>
        <dbReference type="Google" id="ProtNLM"/>
    </source>
</evidence>
<accession>A0AAV9AQY1</accession>
<keyword evidence="6" id="KW-0539">Nucleus</keyword>
<evidence type="ECO:0000256" key="7">
    <source>
        <dbReference type="SAM" id="MobiDB-lite"/>
    </source>
</evidence>
<feature type="region of interest" description="Disordered" evidence="7">
    <location>
        <begin position="365"/>
        <end position="385"/>
    </location>
</feature>
<protein>
    <recommendedName>
        <fullName evidence="13">Origin recognition complex subunit 5</fullName>
    </recommendedName>
</protein>
<dbReference type="AlphaFoldDB" id="A0AAV9AQY1"/>
<dbReference type="GO" id="GO:0003688">
    <property type="term" value="F:DNA replication origin binding"/>
    <property type="evidence" value="ECO:0007669"/>
    <property type="project" value="TreeGrafter"/>
</dbReference>
<dbReference type="Pfam" id="PF21639">
    <property type="entry name" value="ORC5_lid"/>
    <property type="match status" value="1"/>
</dbReference>
<dbReference type="InterPro" id="IPR048866">
    <property type="entry name" value="ORC5_lid"/>
</dbReference>
<evidence type="ECO:0000256" key="5">
    <source>
        <dbReference type="ARBA" id="ARBA00022840"/>
    </source>
</evidence>
<keyword evidence="5" id="KW-0067">ATP-binding</keyword>
<keyword evidence="4" id="KW-0547">Nucleotide-binding</keyword>